<proteinExistence type="predicted"/>
<accession>A0A6H9T3S2</accession>
<name>A0A6H9T3S2_9BURK</name>
<protein>
    <submittedName>
        <fullName evidence="1">TagK domain-containing protein</fullName>
    </submittedName>
</protein>
<evidence type="ECO:0000313" key="3">
    <source>
        <dbReference type="Proteomes" id="UP000430232"/>
    </source>
</evidence>
<keyword evidence="3" id="KW-1185">Reference proteome</keyword>
<dbReference type="GeneID" id="99790877"/>
<dbReference type="AlphaFoldDB" id="A0A6H9T3S2"/>
<dbReference type="OrthoDB" id="9099003at2"/>
<evidence type="ECO:0000313" key="2">
    <source>
        <dbReference type="EMBL" id="VWB76522.1"/>
    </source>
</evidence>
<reference evidence="1 3" key="1">
    <citation type="submission" date="2019-09" db="EMBL/GenBank/DDBJ databases">
        <title>Draft genome sequences of 48 bacterial type strains from the CCUG.</title>
        <authorList>
            <person name="Tunovic T."/>
            <person name="Pineiro-Iglesias B."/>
            <person name="Unosson C."/>
            <person name="Inganas E."/>
            <person name="Ohlen M."/>
            <person name="Cardew S."/>
            <person name="Jensie-Markopoulos S."/>
            <person name="Salva-Serra F."/>
            <person name="Jaen-Luchoro D."/>
            <person name="Karlsson R."/>
            <person name="Svensson-Stadler L."/>
            <person name="Chun J."/>
            <person name="Moore E."/>
        </authorList>
    </citation>
    <scope>NUCLEOTIDE SEQUENCE [LARGE SCALE GENOMIC DNA]</scope>
    <source>
        <strain evidence="1 3">CCUG 54555</strain>
    </source>
</reference>
<evidence type="ECO:0000313" key="1">
    <source>
        <dbReference type="EMBL" id="KAB0642369.1"/>
    </source>
</evidence>
<evidence type="ECO:0000313" key="4">
    <source>
        <dbReference type="Proteomes" id="UP000494222"/>
    </source>
</evidence>
<gene>
    <name evidence="2" type="ORF">BLA24064_03597</name>
    <name evidence="1" type="ORF">F7R21_12045</name>
</gene>
<dbReference type="EMBL" id="CABVPL010000026">
    <property type="protein sequence ID" value="VWB76522.1"/>
    <property type="molecule type" value="Genomic_DNA"/>
</dbReference>
<dbReference type="InterPro" id="IPR047914">
    <property type="entry name" value="TagK-like_C"/>
</dbReference>
<reference evidence="2 4" key="2">
    <citation type="submission" date="2019-09" db="EMBL/GenBank/DDBJ databases">
        <authorList>
            <person name="Depoorter E."/>
        </authorList>
    </citation>
    <scope>NUCLEOTIDE SEQUENCE [LARGE SCALE GENOMIC DNA]</scope>
    <source>
        <strain evidence="2">LMG 24064</strain>
    </source>
</reference>
<dbReference type="EMBL" id="VZOJ01000026">
    <property type="protein sequence ID" value="KAB0642369.1"/>
    <property type="molecule type" value="Genomic_DNA"/>
</dbReference>
<dbReference type="NCBIfam" id="NF033419">
    <property type="entry name" value="T6SS_TagK_dom"/>
    <property type="match status" value="1"/>
</dbReference>
<dbReference type="RefSeq" id="WP_151064512.1">
    <property type="nucleotide sequence ID" value="NZ_CABVPL010000026.1"/>
</dbReference>
<dbReference type="Proteomes" id="UP000430232">
    <property type="component" value="Unassembled WGS sequence"/>
</dbReference>
<organism evidence="1 3">
    <name type="scientific">Burkholderia latens</name>
    <dbReference type="NCBI Taxonomy" id="488446"/>
    <lineage>
        <taxon>Bacteria</taxon>
        <taxon>Pseudomonadati</taxon>
        <taxon>Pseudomonadota</taxon>
        <taxon>Betaproteobacteria</taxon>
        <taxon>Burkholderiales</taxon>
        <taxon>Burkholderiaceae</taxon>
        <taxon>Burkholderia</taxon>
        <taxon>Burkholderia cepacia complex</taxon>
    </lineage>
</organism>
<dbReference type="Proteomes" id="UP000494222">
    <property type="component" value="Unassembled WGS sequence"/>
</dbReference>
<sequence>MSKISNNAAFAPGCTPAAPAPADSAAPPFAKLVRRGGRAPGAPVQHAIGTDRCAYWTSSGVFASSPDDANPHAEHVVFFIDADDRIKVENQCETLACRVGAILVPRHRACEVPFGATVTVGVDELTVGLPSSAVEQDGAPAPVDLIALGNALPRSEPAGFADLTALAGTQSNGDTPLTVLDEEPLGAVAPVSPDLDSDDPLDALLAEYRQALIHRGRSATLALKEIEPAQIAVPLPPDPFLDTERYRTGSLLNDLLDTRAQIDLVLGDMNPFLSEQFFVDDARHDVLQLLAPAQRRRPHFPAAALLARREHHLISVDSHFPMLTTFTDTSTTEQHDDEHP</sequence>